<sequence length="135" mass="15012">MLTEITGAFTVPKDCHGYCLSKAGTSWRSWKYGLRKACMVNKEGVLQKSPQTFTRTLPQTTGLPLSPTVLVKNSWKLTWVYSLGRCNISGKSGQKTIELVVGTYQAATLMLFNMSDRLSYTKIANQLNLADEDLV</sequence>
<dbReference type="InterPro" id="IPR036317">
    <property type="entry name" value="Cullin_homology_sf"/>
</dbReference>
<dbReference type="AlphaFoldDB" id="A0AAW1ILV6"/>
<dbReference type="Gene3D" id="3.30.230.130">
    <property type="entry name" value="Cullin, Chain C, Domain 2"/>
    <property type="match status" value="1"/>
</dbReference>
<organism evidence="3 4">
    <name type="scientific">Saponaria officinalis</name>
    <name type="common">Common soapwort</name>
    <name type="synonym">Lychnis saponaria</name>
    <dbReference type="NCBI Taxonomy" id="3572"/>
    <lineage>
        <taxon>Eukaryota</taxon>
        <taxon>Viridiplantae</taxon>
        <taxon>Streptophyta</taxon>
        <taxon>Embryophyta</taxon>
        <taxon>Tracheophyta</taxon>
        <taxon>Spermatophyta</taxon>
        <taxon>Magnoliopsida</taxon>
        <taxon>eudicotyledons</taxon>
        <taxon>Gunneridae</taxon>
        <taxon>Pentapetalae</taxon>
        <taxon>Caryophyllales</taxon>
        <taxon>Caryophyllaceae</taxon>
        <taxon>Caryophylleae</taxon>
        <taxon>Saponaria</taxon>
    </lineage>
</organism>
<protein>
    <recommendedName>
        <fullName evidence="2">Cullin family profile domain-containing protein</fullName>
    </recommendedName>
</protein>
<name>A0AAW1ILV6_SAPOF</name>
<evidence type="ECO:0000256" key="1">
    <source>
        <dbReference type="PROSITE-ProRule" id="PRU00330"/>
    </source>
</evidence>
<evidence type="ECO:0000313" key="4">
    <source>
        <dbReference type="Proteomes" id="UP001443914"/>
    </source>
</evidence>
<dbReference type="InterPro" id="IPR059120">
    <property type="entry name" value="Cullin-like_AB"/>
</dbReference>
<feature type="domain" description="Cullin family profile" evidence="2">
    <location>
        <begin position="76"/>
        <end position="135"/>
    </location>
</feature>
<gene>
    <name evidence="3" type="ORF">RND81_09G119800</name>
</gene>
<dbReference type="InterPro" id="IPR016158">
    <property type="entry name" value="Cullin_homology"/>
</dbReference>
<dbReference type="EMBL" id="JBDFQZ010000009">
    <property type="protein sequence ID" value="KAK9690322.1"/>
    <property type="molecule type" value="Genomic_DNA"/>
</dbReference>
<accession>A0AAW1ILV6</accession>
<dbReference type="InterPro" id="IPR045093">
    <property type="entry name" value="Cullin"/>
</dbReference>
<dbReference type="GO" id="GO:0031625">
    <property type="term" value="F:ubiquitin protein ligase binding"/>
    <property type="evidence" value="ECO:0007669"/>
    <property type="project" value="InterPro"/>
</dbReference>
<evidence type="ECO:0000313" key="3">
    <source>
        <dbReference type="EMBL" id="KAK9690322.1"/>
    </source>
</evidence>
<dbReference type="PROSITE" id="PS50069">
    <property type="entry name" value="CULLIN_2"/>
    <property type="match status" value="1"/>
</dbReference>
<keyword evidence="4" id="KW-1185">Reference proteome</keyword>
<proteinExistence type="inferred from homology"/>
<comment type="similarity">
    <text evidence="1">Belongs to the cullin family.</text>
</comment>
<dbReference type="Proteomes" id="UP001443914">
    <property type="component" value="Unassembled WGS sequence"/>
</dbReference>
<reference evidence="3" key="1">
    <citation type="submission" date="2024-03" db="EMBL/GenBank/DDBJ databases">
        <title>WGS assembly of Saponaria officinalis var. Norfolk2.</title>
        <authorList>
            <person name="Jenkins J."/>
            <person name="Shu S."/>
            <person name="Grimwood J."/>
            <person name="Barry K."/>
            <person name="Goodstein D."/>
            <person name="Schmutz J."/>
            <person name="Leebens-Mack J."/>
            <person name="Osbourn A."/>
        </authorList>
    </citation>
    <scope>NUCLEOTIDE SEQUENCE [LARGE SCALE GENOMIC DNA]</scope>
    <source>
        <strain evidence="3">JIC</strain>
    </source>
</reference>
<dbReference type="Pfam" id="PF26557">
    <property type="entry name" value="Cullin_AB"/>
    <property type="match status" value="1"/>
</dbReference>
<evidence type="ECO:0000259" key="2">
    <source>
        <dbReference type="PROSITE" id="PS50069"/>
    </source>
</evidence>
<comment type="caution">
    <text evidence="3">The sequence shown here is derived from an EMBL/GenBank/DDBJ whole genome shotgun (WGS) entry which is preliminary data.</text>
</comment>
<dbReference type="PANTHER" id="PTHR11932">
    <property type="entry name" value="CULLIN"/>
    <property type="match status" value="1"/>
</dbReference>
<dbReference type="GO" id="GO:0006511">
    <property type="term" value="P:ubiquitin-dependent protein catabolic process"/>
    <property type="evidence" value="ECO:0007669"/>
    <property type="project" value="InterPro"/>
</dbReference>
<dbReference type="SUPFAM" id="SSF75632">
    <property type="entry name" value="Cullin homology domain"/>
    <property type="match status" value="1"/>
</dbReference>